<name>A0ABP0IR80_9DINO</name>
<reference evidence="1 2" key="1">
    <citation type="submission" date="2024-02" db="EMBL/GenBank/DDBJ databases">
        <authorList>
            <person name="Chen Y."/>
            <person name="Shah S."/>
            <person name="Dougan E. K."/>
            <person name="Thang M."/>
            <person name="Chan C."/>
        </authorList>
    </citation>
    <scope>NUCLEOTIDE SEQUENCE [LARGE SCALE GENOMIC DNA]</scope>
</reference>
<evidence type="ECO:0000313" key="2">
    <source>
        <dbReference type="Proteomes" id="UP001642464"/>
    </source>
</evidence>
<keyword evidence="2" id="KW-1185">Reference proteome</keyword>
<organism evidence="1 2">
    <name type="scientific">Durusdinium trenchii</name>
    <dbReference type="NCBI Taxonomy" id="1381693"/>
    <lineage>
        <taxon>Eukaryota</taxon>
        <taxon>Sar</taxon>
        <taxon>Alveolata</taxon>
        <taxon>Dinophyceae</taxon>
        <taxon>Suessiales</taxon>
        <taxon>Symbiodiniaceae</taxon>
        <taxon>Durusdinium</taxon>
    </lineage>
</organism>
<proteinExistence type="predicted"/>
<gene>
    <name evidence="1" type="ORF">SCF082_LOCUS8447</name>
</gene>
<sequence length="441" mass="49784">LVRLAHSAQASSFRQRLESALDLLAMKATITAVSELPVYVKETLRKNEGKLALCSSDLTSEEKNLMIRMFNEDWSFPFAETDTLTHICSAGCCESTAICRQKIRTCLGACFSRLFECPLLYRWKAVTPACIYTLRGLTFRKLLVYVWQATMSADFDQDFDKMPDIDDADVSPALRQKIRMGKVLDLLQSPETIDALAKTLVLSQPLVWYMDQASLLETVRHRIRLRAQGLTLPNSTSDRESLMKMSLEFLTGDAGNACICLFYEFLVSPPDSPFDLDFHSCVRLAIMALCDAWRRLVMPFQCNPFQFLKVATMSEDDAVLFIKSQQRESSACTDCEDPFFTKAGQLSETLFAGELQQLHCTPCQRATVQMESLLLGPMLEHRALFDHVEDEVLSLSKQKVHRLLRNRTLNSTGNSATFMRRKATIRPSAQGKRGLLGNLLP</sequence>
<dbReference type="Proteomes" id="UP001642464">
    <property type="component" value="Unassembled WGS sequence"/>
</dbReference>
<accession>A0ABP0IR80</accession>
<protein>
    <submittedName>
        <fullName evidence="1">HMG box domain-containing protein</fullName>
    </submittedName>
</protein>
<comment type="caution">
    <text evidence="1">The sequence shown here is derived from an EMBL/GenBank/DDBJ whole genome shotgun (WGS) entry which is preliminary data.</text>
</comment>
<evidence type="ECO:0000313" key="1">
    <source>
        <dbReference type="EMBL" id="CAK9005087.1"/>
    </source>
</evidence>
<dbReference type="EMBL" id="CAXAMM010004827">
    <property type="protein sequence ID" value="CAK9005087.1"/>
    <property type="molecule type" value="Genomic_DNA"/>
</dbReference>
<feature type="non-terminal residue" evidence="1">
    <location>
        <position position="1"/>
    </location>
</feature>